<sequence length="578" mass="61852">MRTRWSEVLLAVGAAVTVLLAVVVVGQSIVLIAGGTVQPAVTVASLLLVLVGLWFVLRRSGRSERLIAIIGLLLVVGVSIVFAMLTIDLSWDGNQYHKVATGALAGGWNPVWESISAWNVRPGNPVPVPEDYAIWNDHYPKASYLFASSLYQLTGTIEAGKAFNALMMFAVFALVAGYLARRIGRWPALTVALLAAVTPVTVAQVTTYYVDGMLGGLILVMVVLLTMWVDPGWEAPDWWPAVQVATLAAAIVVLVNVKFTGLVYAGLFGVVYFAWLCIRWRTLRRAALTVLATGAAALAVGLLVVGASSYVRNTVTMGNPLYPLIGGDSVDIITMNQPDSFDGLDPVSKFVLANLSAASNDSVSGPIEAVLKIPFTFTSDERGLLGAVDVRIGGYGVWFGGILIVALALGVYLLVRHARSSTAMLPAFLLPLVATAIGILIVDGSWWARYTPHLVLLPLIVLIALFATRARILAWLLAALLAVNVALIAQPHALVQVWAASPSLEEAIDEAGGCVAVYSLSNTGGVMPGMLFDVEDTAPETRFLTTEEYEDIPEDEFVSYRMVGFVELELLPDGCRTD</sequence>
<evidence type="ECO:0008006" key="4">
    <source>
        <dbReference type="Google" id="ProtNLM"/>
    </source>
</evidence>
<keyword evidence="1" id="KW-0812">Transmembrane</keyword>
<gene>
    <name evidence="2" type="ORF">GB864_05050</name>
</gene>
<feature type="transmembrane region" description="Helical" evidence="1">
    <location>
        <begin position="447"/>
        <end position="466"/>
    </location>
</feature>
<evidence type="ECO:0000313" key="2">
    <source>
        <dbReference type="EMBL" id="MWB97914.1"/>
    </source>
</evidence>
<feature type="transmembrane region" description="Helical" evidence="1">
    <location>
        <begin position="395"/>
        <end position="415"/>
    </location>
</feature>
<feature type="transmembrane region" description="Helical" evidence="1">
    <location>
        <begin position="473"/>
        <end position="494"/>
    </location>
</feature>
<feature type="transmembrane region" description="Helical" evidence="1">
    <location>
        <begin position="212"/>
        <end position="229"/>
    </location>
</feature>
<dbReference type="RefSeq" id="WP_160423261.1">
    <property type="nucleotide sequence ID" value="NZ_WSTA01000015.1"/>
</dbReference>
<protein>
    <recommendedName>
        <fullName evidence="4">Glycosyltransferase RgtA/B/C/D-like domain-containing protein</fullName>
    </recommendedName>
</protein>
<comment type="caution">
    <text evidence="2">The sequence shown here is derived from an EMBL/GenBank/DDBJ whole genome shotgun (WGS) entry which is preliminary data.</text>
</comment>
<keyword evidence="1" id="KW-0472">Membrane</keyword>
<dbReference type="EMBL" id="WSTA01000015">
    <property type="protein sequence ID" value="MWB97914.1"/>
    <property type="molecule type" value="Genomic_DNA"/>
</dbReference>
<feature type="transmembrane region" description="Helical" evidence="1">
    <location>
        <begin position="261"/>
        <end position="278"/>
    </location>
</feature>
<keyword evidence="1" id="KW-1133">Transmembrane helix</keyword>
<feature type="transmembrane region" description="Helical" evidence="1">
    <location>
        <begin position="162"/>
        <end position="179"/>
    </location>
</feature>
<name>A0A6I4P3U4_9MICO</name>
<feature type="transmembrane region" description="Helical" evidence="1">
    <location>
        <begin position="422"/>
        <end position="441"/>
    </location>
</feature>
<dbReference type="Proteomes" id="UP000438182">
    <property type="component" value="Unassembled WGS sequence"/>
</dbReference>
<accession>A0A6I4P3U4</accession>
<organism evidence="2 3">
    <name type="scientific">Agromyces seonyuensis</name>
    <dbReference type="NCBI Taxonomy" id="2662446"/>
    <lineage>
        <taxon>Bacteria</taxon>
        <taxon>Bacillati</taxon>
        <taxon>Actinomycetota</taxon>
        <taxon>Actinomycetes</taxon>
        <taxon>Micrococcales</taxon>
        <taxon>Microbacteriaceae</taxon>
        <taxon>Agromyces</taxon>
    </lineage>
</organism>
<evidence type="ECO:0000313" key="3">
    <source>
        <dbReference type="Proteomes" id="UP000438182"/>
    </source>
</evidence>
<feature type="transmembrane region" description="Helical" evidence="1">
    <location>
        <begin position="290"/>
        <end position="311"/>
    </location>
</feature>
<reference evidence="2 3" key="1">
    <citation type="submission" date="2019-12" db="EMBL/GenBank/DDBJ databases">
        <authorList>
            <person name="Kim Y.S."/>
        </authorList>
    </citation>
    <scope>NUCLEOTIDE SEQUENCE [LARGE SCALE GENOMIC DNA]</scope>
    <source>
        <strain evidence="2 3">MMS17-SY077</strain>
    </source>
</reference>
<feature type="transmembrane region" description="Helical" evidence="1">
    <location>
        <begin position="66"/>
        <end position="87"/>
    </location>
</feature>
<keyword evidence="3" id="KW-1185">Reference proteome</keyword>
<proteinExistence type="predicted"/>
<evidence type="ECO:0000256" key="1">
    <source>
        <dbReference type="SAM" id="Phobius"/>
    </source>
</evidence>
<dbReference type="AlphaFoldDB" id="A0A6I4P3U4"/>
<feature type="transmembrane region" description="Helical" evidence="1">
    <location>
        <begin position="36"/>
        <end position="57"/>
    </location>
</feature>